<accession>A0A2T3J5W4</accession>
<dbReference type="EMBL" id="PYMJ01000075">
    <property type="protein sequence ID" value="PSU41899.1"/>
    <property type="molecule type" value="Genomic_DNA"/>
</dbReference>
<dbReference type="AlphaFoldDB" id="A0A2T3J5W4"/>
<proteinExistence type="predicted"/>
<dbReference type="Proteomes" id="UP000240987">
    <property type="component" value="Unassembled WGS sequence"/>
</dbReference>
<dbReference type="OrthoDB" id="9986874at2"/>
<keyword evidence="2" id="KW-1185">Reference proteome</keyword>
<gene>
    <name evidence="1" type="ORF">C9J12_29345</name>
</gene>
<name>A0A2T3J5W4_9GAMM</name>
<evidence type="ECO:0000313" key="1">
    <source>
        <dbReference type="EMBL" id="PSU41899.1"/>
    </source>
</evidence>
<protein>
    <submittedName>
        <fullName evidence="1">Uncharacterized protein</fullName>
    </submittedName>
</protein>
<comment type="caution">
    <text evidence="1">The sequence shown here is derived from an EMBL/GenBank/DDBJ whole genome shotgun (WGS) entry which is preliminary data.</text>
</comment>
<organism evidence="1 2">
    <name type="scientific">Photobacterium frigidiphilum</name>
    <dbReference type="NCBI Taxonomy" id="264736"/>
    <lineage>
        <taxon>Bacteria</taxon>
        <taxon>Pseudomonadati</taxon>
        <taxon>Pseudomonadota</taxon>
        <taxon>Gammaproteobacteria</taxon>
        <taxon>Vibrionales</taxon>
        <taxon>Vibrionaceae</taxon>
        <taxon>Photobacterium</taxon>
    </lineage>
</organism>
<dbReference type="RefSeq" id="WP_107246894.1">
    <property type="nucleotide sequence ID" value="NZ_PYMJ01000075.1"/>
</dbReference>
<sequence length="155" mass="18058">MMNAITCKNPFYLRYIFKKSANGNNNIIFLGDPKDALKETSDFCTKHNIQLHIVDMKRPPLINKNQKTKILALTKKHERYAALLTDISKINNDSILHILNGVIKHSLYNPERNIIIVNNFHKNDRSNWEYEFLCSLTRLNRFCLGSVLFLDSSFD</sequence>
<reference evidence="1 2" key="1">
    <citation type="submission" date="2018-01" db="EMBL/GenBank/DDBJ databases">
        <title>Whole genome sequencing of Histamine producing bacteria.</title>
        <authorList>
            <person name="Butler K."/>
        </authorList>
    </citation>
    <scope>NUCLEOTIDE SEQUENCE [LARGE SCALE GENOMIC DNA]</scope>
    <source>
        <strain evidence="1 2">JCM 12947</strain>
    </source>
</reference>
<evidence type="ECO:0000313" key="2">
    <source>
        <dbReference type="Proteomes" id="UP000240987"/>
    </source>
</evidence>